<dbReference type="Pfam" id="PF00501">
    <property type="entry name" value="AMP-binding"/>
    <property type="match status" value="1"/>
</dbReference>
<dbReference type="Gene3D" id="3.40.50.12780">
    <property type="entry name" value="N-terminal domain of ligase-like"/>
    <property type="match status" value="1"/>
</dbReference>
<comment type="similarity">
    <text evidence="1">Belongs to the ATP-dependent AMP-binding enzyme family.</text>
</comment>
<dbReference type="RefSeq" id="WP_074921187.1">
    <property type="nucleotide sequence ID" value="NZ_CP141274.1"/>
</dbReference>
<dbReference type="Pfam" id="PF13193">
    <property type="entry name" value="AMP-binding_C"/>
    <property type="match status" value="1"/>
</dbReference>
<dbReference type="InterPro" id="IPR000873">
    <property type="entry name" value="AMP-dep_synth/lig_dom"/>
</dbReference>
<dbReference type="PROSITE" id="PS00455">
    <property type="entry name" value="AMP_BINDING"/>
    <property type="match status" value="1"/>
</dbReference>
<dbReference type="EMBL" id="FNPE01000003">
    <property type="protein sequence ID" value="SDY22781.1"/>
    <property type="molecule type" value="Genomic_DNA"/>
</dbReference>
<dbReference type="GO" id="GO:0016878">
    <property type="term" value="F:acid-thiol ligase activity"/>
    <property type="evidence" value="ECO:0007669"/>
    <property type="project" value="UniProtKB-ARBA"/>
</dbReference>
<dbReference type="InterPro" id="IPR045851">
    <property type="entry name" value="AMP-bd_C_sf"/>
</dbReference>
<dbReference type="SUPFAM" id="SSF56801">
    <property type="entry name" value="Acetyl-CoA synthetase-like"/>
    <property type="match status" value="1"/>
</dbReference>
<evidence type="ECO:0000256" key="2">
    <source>
        <dbReference type="ARBA" id="ARBA00022598"/>
    </source>
</evidence>
<proteinExistence type="inferred from homology"/>
<dbReference type="Gene3D" id="3.30.300.30">
    <property type="match status" value="1"/>
</dbReference>
<accession>A0A1H3I574</accession>
<dbReference type="InterPro" id="IPR020845">
    <property type="entry name" value="AMP-binding_CS"/>
</dbReference>
<dbReference type="PANTHER" id="PTHR43767">
    <property type="entry name" value="LONG-CHAIN-FATTY-ACID--COA LIGASE"/>
    <property type="match status" value="1"/>
</dbReference>
<protein>
    <submittedName>
        <fullName evidence="5">Feruloyl-CoA synthase</fullName>
    </submittedName>
</protein>
<reference evidence="5 6" key="1">
    <citation type="submission" date="2016-10" db="EMBL/GenBank/DDBJ databases">
        <authorList>
            <person name="de Groot N.N."/>
        </authorList>
    </citation>
    <scope>NUCLEOTIDE SEQUENCE [LARGE SCALE GENOMIC DNA]</scope>
    <source>
        <strain evidence="5 6">LMG 24775</strain>
    </source>
</reference>
<sequence length="506" mass="54722">MNLLDAFDSAVRKTPAKAFLRDRGASISYADMQRRSQRAAAVLQAQGVGRGDTVALMCLNTPGFVEALFGAWRLGAALVPVNHKLQAPELQYILGHAQCKALVFDAALAPVVAAAPHPCARLVTEAQEAVPGVQDWDTLVAAARPLEGARPADGDIAQVLYTSGTTGRPKGCLLSHRAVTLAAITAALGLSITREERTLMAMPIWHSSPLNNWFGGTLYMGGTVVLLREYHPQHFLQAVQDEGVTLYFGAPVSYFAPLQMLPDFARYDLSSVRAWVYGGGPIGADMARKLATAYRSDRFYQVYGMTETGPTGTTLYPEEQVERAGSIGRVALPGVDMRVVRDDGEDAGPGDTGEIWLRTGSVMDGYLHDAQATAAAFAPGGWYRTGDLARLDDAGYLFIVDRTKDMVITGGENVYSKEVEDAISAHPQVADVAVVGRPHPEWGETVIAHVVLRGETAPDTEALQQFLADRLARYKIPREFVFAASLPRTPTGKLQKFLLRQERSAP</sequence>
<feature type="domain" description="AMP-dependent synthetase/ligase" evidence="3">
    <location>
        <begin position="7"/>
        <end position="367"/>
    </location>
</feature>
<dbReference type="InterPro" id="IPR042099">
    <property type="entry name" value="ANL_N_sf"/>
</dbReference>
<dbReference type="AlphaFoldDB" id="A0A1H3I574"/>
<gene>
    <name evidence="5" type="ORF">SAMN05421547_103183</name>
</gene>
<evidence type="ECO:0000259" key="3">
    <source>
        <dbReference type="Pfam" id="PF00501"/>
    </source>
</evidence>
<evidence type="ECO:0000259" key="4">
    <source>
        <dbReference type="Pfam" id="PF13193"/>
    </source>
</evidence>
<evidence type="ECO:0000256" key="1">
    <source>
        <dbReference type="ARBA" id="ARBA00006432"/>
    </source>
</evidence>
<organism evidence="5 6">
    <name type="scientific">Delftia lacustris</name>
    <dbReference type="NCBI Taxonomy" id="558537"/>
    <lineage>
        <taxon>Bacteria</taxon>
        <taxon>Pseudomonadati</taxon>
        <taxon>Pseudomonadota</taxon>
        <taxon>Betaproteobacteria</taxon>
        <taxon>Burkholderiales</taxon>
        <taxon>Comamonadaceae</taxon>
        <taxon>Delftia</taxon>
    </lineage>
</organism>
<dbReference type="Proteomes" id="UP000183417">
    <property type="component" value="Unassembled WGS sequence"/>
</dbReference>
<dbReference type="FunFam" id="3.30.300.30:FF:000008">
    <property type="entry name" value="2,3-dihydroxybenzoate-AMP ligase"/>
    <property type="match status" value="1"/>
</dbReference>
<feature type="domain" description="AMP-binding enzyme C-terminal" evidence="4">
    <location>
        <begin position="418"/>
        <end position="493"/>
    </location>
</feature>
<dbReference type="InterPro" id="IPR025110">
    <property type="entry name" value="AMP-bd_C"/>
</dbReference>
<dbReference type="GeneID" id="94689420"/>
<keyword evidence="2" id="KW-0436">Ligase</keyword>
<dbReference type="PANTHER" id="PTHR43767:SF1">
    <property type="entry name" value="NONRIBOSOMAL PEPTIDE SYNTHASE PES1 (EUROFUNG)-RELATED"/>
    <property type="match status" value="1"/>
</dbReference>
<evidence type="ECO:0000313" key="5">
    <source>
        <dbReference type="EMBL" id="SDY22781.1"/>
    </source>
</evidence>
<evidence type="ECO:0000313" key="6">
    <source>
        <dbReference type="Proteomes" id="UP000183417"/>
    </source>
</evidence>
<name>A0A1H3I574_9BURK</name>
<dbReference type="InterPro" id="IPR050237">
    <property type="entry name" value="ATP-dep_AMP-bd_enzyme"/>
</dbReference>